<dbReference type="InterPro" id="IPR051601">
    <property type="entry name" value="Serine_prot/Carboxylest_S33"/>
</dbReference>
<dbReference type="AlphaFoldDB" id="A0A6H9WN12"/>
<dbReference type="Pfam" id="PF08386">
    <property type="entry name" value="Abhydrolase_4"/>
    <property type="match status" value="1"/>
</dbReference>
<keyword evidence="2" id="KW-0732">Signal</keyword>
<dbReference type="SUPFAM" id="SSF53474">
    <property type="entry name" value="alpha/beta-Hydrolases"/>
    <property type="match status" value="1"/>
</dbReference>
<keyword evidence="3 6" id="KW-0378">Hydrolase</keyword>
<evidence type="ECO:0000256" key="3">
    <source>
        <dbReference type="ARBA" id="ARBA00022801"/>
    </source>
</evidence>
<dbReference type="Gene3D" id="3.40.50.1820">
    <property type="entry name" value="alpha/beta hydrolase"/>
    <property type="match status" value="1"/>
</dbReference>
<evidence type="ECO:0000313" key="6">
    <source>
        <dbReference type="EMBL" id="KAB1648148.1"/>
    </source>
</evidence>
<evidence type="ECO:0000256" key="4">
    <source>
        <dbReference type="SAM" id="MobiDB-lite"/>
    </source>
</evidence>
<dbReference type="GO" id="GO:0016787">
    <property type="term" value="F:hydrolase activity"/>
    <property type="evidence" value="ECO:0007669"/>
    <property type="project" value="UniProtKB-KW"/>
</dbReference>
<dbReference type="EMBL" id="WBJY01000002">
    <property type="protein sequence ID" value="KAB1648148.1"/>
    <property type="molecule type" value="Genomic_DNA"/>
</dbReference>
<feature type="domain" description="Peptidase S33 tripeptidyl aminopeptidase-like C-terminal" evidence="5">
    <location>
        <begin position="444"/>
        <end position="534"/>
    </location>
</feature>
<proteinExistence type="inferred from homology"/>
<dbReference type="RefSeq" id="WP_158029343.1">
    <property type="nucleotide sequence ID" value="NZ_BMHG01000001.1"/>
</dbReference>
<evidence type="ECO:0000256" key="2">
    <source>
        <dbReference type="ARBA" id="ARBA00022729"/>
    </source>
</evidence>
<evidence type="ECO:0000256" key="1">
    <source>
        <dbReference type="ARBA" id="ARBA00010088"/>
    </source>
</evidence>
<dbReference type="OrthoDB" id="3252468at2"/>
<comment type="similarity">
    <text evidence="1">Belongs to the peptidase S33 family.</text>
</comment>
<dbReference type="InterPro" id="IPR013595">
    <property type="entry name" value="Pept_S33_TAP-like_C"/>
</dbReference>
<name>A0A6H9WN12_9MICO</name>
<dbReference type="PANTHER" id="PTHR43248">
    <property type="entry name" value="2-SUCCINYL-6-HYDROXY-2,4-CYCLOHEXADIENE-1-CARBOXYLATE SYNTHASE"/>
    <property type="match status" value="1"/>
</dbReference>
<reference evidence="6 7" key="1">
    <citation type="submission" date="2019-09" db="EMBL/GenBank/DDBJ databases">
        <title>Phylogeny of genus Pseudoclavibacter and closely related genus.</title>
        <authorList>
            <person name="Li Y."/>
        </authorList>
    </citation>
    <scope>NUCLEOTIDE SEQUENCE [LARGE SCALE GENOMIC DNA]</scope>
    <source>
        <strain evidence="6 7">EGI 60007</strain>
    </source>
</reference>
<keyword evidence="7" id="KW-1185">Reference proteome</keyword>
<dbReference type="InterPro" id="IPR029058">
    <property type="entry name" value="AB_hydrolase_fold"/>
</dbReference>
<dbReference type="Proteomes" id="UP000431744">
    <property type="component" value="Unassembled WGS sequence"/>
</dbReference>
<comment type="caution">
    <text evidence="6">The sequence shown here is derived from an EMBL/GenBank/DDBJ whole genome shotgun (WGS) entry which is preliminary data.</text>
</comment>
<dbReference type="PROSITE" id="PS51257">
    <property type="entry name" value="PROKAR_LIPOPROTEIN"/>
    <property type="match status" value="1"/>
</dbReference>
<sequence length="534" mass="57012">MSRTDRPTQSRVSRGRSLAVAAVAMLATVVLSGCTLVTTIADRGSETPNGSNGSADGLDVIDPDLPDDVRSYSEQELDWWDCQGFQCTMASAPMDWDDPSKGDIELAMLKVPASGDPLGTIFVNPGGPGGSGVQLAAAAEYLFGRDVLNNYDIVGWDPRGVGQSTAIDCLDDDELDDYLYPTPDPAEASMSEEELIEIMTERERAFGEGCLEKTGPMLEFVDTISTVHDLDMLRATVGDAQLNYLGFSYGTELGAHFIDTFPERAGRMVLDGAVDPSLDRLESSLAQREGFISATESYINNCLSGPECPFTGTYDDAIEEIRATMDAVDKALPKHTDGRTLTSSVINMAISASMYDESMWPQLSDAFSAYDASGDPSGFFSLVDTYNDRAPDGTYTSNIQEAFPAISCMDAPAETDEAAIAAYNEAMQELDPFARPGLETVGDLTCQEFPFESRATPGPVSGAGAGPVLVIGTTGDPATPYEQAIALADQLESGILVTYEGEGHTVYGGKSTCIDDIVDRYFVDGDVPEGEPVC</sequence>
<gene>
    <name evidence="6" type="ORF">F8O04_10535</name>
</gene>
<accession>A0A6H9WN12</accession>
<protein>
    <submittedName>
        <fullName evidence="6">Alpha/beta hydrolase</fullName>
    </submittedName>
</protein>
<evidence type="ECO:0000313" key="7">
    <source>
        <dbReference type="Proteomes" id="UP000431744"/>
    </source>
</evidence>
<feature type="region of interest" description="Disordered" evidence="4">
    <location>
        <begin position="41"/>
        <end position="63"/>
    </location>
</feature>
<dbReference type="PANTHER" id="PTHR43248:SF29">
    <property type="entry name" value="TRIPEPTIDYL AMINOPEPTIDASE"/>
    <property type="match status" value="1"/>
</dbReference>
<evidence type="ECO:0000259" key="5">
    <source>
        <dbReference type="Pfam" id="PF08386"/>
    </source>
</evidence>
<organism evidence="6 7">
    <name type="scientific">Pseudoclavibacter endophyticus</name>
    <dbReference type="NCBI Taxonomy" id="1778590"/>
    <lineage>
        <taxon>Bacteria</taxon>
        <taxon>Bacillati</taxon>
        <taxon>Actinomycetota</taxon>
        <taxon>Actinomycetes</taxon>
        <taxon>Micrococcales</taxon>
        <taxon>Microbacteriaceae</taxon>
        <taxon>Pseudoclavibacter</taxon>
    </lineage>
</organism>